<dbReference type="AlphaFoldDB" id="A0A8T2RQT3"/>
<dbReference type="EMBL" id="CM035430">
    <property type="protein sequence ID" value="KAH7297803.1"/>
    <property type="molecule type" value="Genomic_DNA"/>
</dbReference>
<accession>A0A8T2RQT3</accession>
<dbReference type="PROSITE" id="PS50102">
    <property type="entry name" value="RRM"/>
    <property type="match status" value="1"/>
</dbReference>
<sequence length="416" mass="45437">MASQVTMTAQLVGHAFVTQYYGVLHQWPHMVRKFYTDASRLTRAEAGPHGTVFCGRSQVVRGSSFFLVNLCSEIHNIVLSMAYEGCKAEIVTVDSSESIGGSVFVLVTGILHKHRSNRRRKFVQTFLLAPQERGYYVLIDIFRYLDKERQCAVYVEKVPNGSLDMFDGLQISSAETDVNVHGFTPRIVTQEARVPEVPLEEYAAHSHKDTTNADQAGGEERCSDHMSEISLNETVAQNEQLTELEASRSCDEGSGADKKSYASILRLSMDGSTVGAQSVTSVVSHQQMNDQSNSSYQYSNTSPLAESSAFARAPKAQVKSVYVKNLPINVTKSQVGGEFVKIGCSRPLNVILKSHKDGGVYAFVDFKDLPSVTIAIEASPIIVGGRRVYIEERKSTYTGSAHGQGRGSGRGASSGV</sequence>
<feature type="domain" description="RRM" evidence="4">
    <location>
        <begin position="319"/>
        <end position="395"/>
    </location>
</feature>
<dbReference type="Gene3D" id="3.30.70.330">
    <property type="match status" value="1"/>
</dbReference>
<reference evidence="6" key="1">
    <citation type="submission" date="2021-08" db="EMBL/GenBank/DDBJ databases">
        <title>WGS assembly of Ceratopteris richardii.</title>
        <authorList>
            <person name="Marchant D.B."/>
            <person name="Chen G."/>
            <person name="Jenkins J."/>
            <person name="Shu S."/>
            <person name="Leebens-Mack J."/>
            <person name="Grimwood J."/>
            <person name="Schmutz J."/>
            <person name="Soltis P."/>
            <person name="Soltis D."/>
            <person name="Chen Z.-H."/>
        </authorList>
    </citation>
    <scope>NUCLEOTIDE SEQUENCE</scope>
    <source>
        <strain evidence="6">Whitten #5841</strain>
        <tissue evidence="6">Leaf</tissue>
    </source>
</reference>
<dbReference type="InterPro" id="IPR000504">
    <property type="entry name" value="RRM_dom"/>
</dbReference>
<feature type="region of interest" description="Disordered" evidence="3">
    <location>
        <begin position="203"/>
        <end position="224"/>
    </location>
</feature>
<dbReference type="InterPro" id="IPR018222">
    <property type="entry name" value="Nuclear_transport_factor_2_euk"/>
</dbReference>
<keyword evidence="1 2" id="KW-0694">RNA-binding</keyword>
<dbReference type="Proteomes" id="UP000825935">
    <property type="component" value="Chromosome 25"/>
</dbReference>
<dbReference type="Gene3D" id="3.10.450.50">
    <property type="match status" value="1"/>
</dbReference>
<evidence type="ECO:0008006" key="8">
    <source>
        <dbReference type="Google" id="ProtNLM"/>
    </source>
</evidence>
<evidence type="ECO:0000259" key="5">
    <source>
        <dbReference type="PROSITE" id="PS50177"/>
    </source>
</evidence>
<evidence type="ECO:0000256" key="3">
    <source>
        <dbReference type="SAM" id="MobiDB-lite"/>
    </source>
</evidence>
<protein>
    <recommendedName>
        <fullName evidence="8">G3BP-like protein</fullName>
    </recommendedName>
</protein>
<dbReference type="GO" id="GO:0005829">
    <property type="term" value="C:cytosol"/>
    <property type="evidence" value="ECO:0007669"/>
    <property type="project" value="TreeGrafter"/>
</dbReference>
<dbReference type="InterPro" id="IPR039539">
    <property type="entry name" value="Ras_GTPase_bind_prot"/>
</dbReference>
<dbReference type="Pfam" id="PF02136">
    <property type="entry name" value="NTF2"/>
    <property type="match status" value="1"/>
</dbReference>
<dbReference type="PROSITE" id="PS50177">
    <property type="entry name" value="NTF2_DOMAIN"/>
    <property type="match status" value="1"/>
</dbReference>
<organism evidence="6 7">
    <name type="scientific">Ceratopteris richardii</name>
    <name type="common">Triangle waterfern</name>
    <dbReference type="NCBI Taxonomy" id="49495"/>
    <lineage>
        <taxon>Eukaryota</taxon>
        <taxon>Viridiplantae</taxon>
        <taxon>Streptophyta</taxon>
        <taxon>Embryophyta</taxon>
        <taxon>Tracheophyta</taxon>
        <taxon>Polypodiopsida</taxon>
        <taxon>Polypodiidae</taxon>
        <taxon>Polypodiales</taxon>
        <taxon>Pteridineae</taxon>
        <taxon>Pteridaceae</taxon>
        <taxon>Parkerioideae</taxon>
        <taxon>Ceratopteris</taxon>
    </lineage>
</organism>
<dbReference type="GO" id="GO:0003729">
    <property type="term" value="F:mRNA binding"/>
    <property type="evidence" value="ECO:0007669"/>
    <property type="project" value="TreeGrafter"/>
</dbReference>
<dbReference type="SUPFAM" id="SSF54928">
    <property type="entry name" value="RNA-binding domain, RBD"/>
    <property type="match status" value="1"/>
</dbReference>
<evidence type="ECO:0000313" key="7">
    <source>
        <dbReference type="Proteomes" id="UP000825935"/>
    </source>
</evidence>
<dbReference type="InterPro" id="IPR012677">
    <property type="entry name" value="Nucleotide-bd_a/b_plait_sf"/>
</dbReference>
<comment type="caution">
    <text evidence="6">The sequence shown here is derived from an EMBL/GenBank/DDBJ whole genome shotgun (WGS) entry which is preliminary data.</text>
</comment>
<evidence type="ECO:0000313" key="6">
    <source>
        <dbReference type="EMBL" id="KAH7297803.1"/>
    </source>
</evidence>
<dbReference type="InterPro" id="IPR032710">
    <property type="entry name" value="NTF2-like_dom_sf"/>
</dbReference>
<evidence type="ECO:0000256" key="2">
    <source>
        <dbReference type="PROSITE-ProRule" id="PRU00176"/>
    </source>
</evidence>
<evidence type="ECO:0000256" key="1">
    <source>
        <dbReference type="ARBA" id="ARBA00022884"/>
    </source>
</evidence>
<proteinExistence type="predicted"/>
<dbReference type="SMART" id="SM00360">
    <property type="entry name" value="RRM"/>
    <property type="match status" value="1"/>
</dbReference>
<feature type="region of interest" description="Disordered" evidence="3">
    <location>
        <begin position="397"/>
        <end position="416"/>
    </location>
</feature>
<dbReference type="PANTHER" id="PTHR10693">
    <property type="entry name" value="RAS GTPASE-ACTIVATING PROTEIN-BINDING PROTEIN"/>
    <property type="match status" value="1"/>
</dbReference>
<dbReference type="CDD" id="cd00780">
    <property type="entry name" value="NTF2"/>
    <property type="match status" value="1"/>
</dbReference>
<dbReference type="PANTHER" id="PTHR10693:SF20">
    <property type="entry name" value="AT27578P"/>
    <property type="match status" value="1"/>
</dbReference>
<dbReference type="GO" id="GO:1990904">
    <property type="term" value="C:ribonucleoprotein complex"/>
    <property type="evidence" value="ECO:0007669"/>
    <property type="project" value="TreeGrafter"/>
</dbReference>
<dbReference type="InterPro" id="IPR002075">
    <property type="entry name" value="NTF2_dom"/>
</dbReference>
<dbReference type="InterPro" id="IPR035979">
    <property type="entry name" value="RBD_domain_sf"/>
</dbReference>
<feature type="domain" description="NTF2" evidence="5">
    <location>
        <begin position="12"/>
        <end position="144"/>
    </location>
</feature>
<dbReference type="OrthoDB" id="339151at2759"/>
<gene>
    <name evidence="6" type="ORF">KP509_25G013600</name>
</gene>
<dbReference type="Pfam" id="PF00076">
    <property type="entry name" value="RRM_1"/>
    <property type="match status" value="1"/>
</dbReference>
<keyword evidence="7" id="KW-1185">Reference proteome</keyword>
<feature type="compositionally biased region" description="Gly residues" evidence="3">
    <location>
        <begin position="402"/>
        <end position="416"/>
    </location>
</feature>
<evidence type="ECO:0000259" key="4">
    <source>
        <dbReference type="PROSITE" id="PS50102"/>
    </source>
</evidence>
<dbReference type="SUPFAM" id="SSF54427">
    <property type="entry name" value="NTF2-like"/>
    <property type="match status" value="1"/>
</dbReference>
<name>A0A8T2RQT3_CERRI</name>